<gene>
    <name evidence="2" type="ORF">G4B88_010136</name>
</gene>
<name>A0A7J6GJ73_CANSA</name>
<dbReference type="Pfam" id="PF00005">
    <property type="entry name" value="ABC_tran"/>
    <property type="match status" value="1"/>
</dbReference>
<dbReference type="InterPro" id="IPR027417">
    <property type="entry name" value="P-loop_NTPase"/>
</dbReference>
<dbReference type="GO" id="GO:0016887">
    <property type="term" value="F:ATP hydrolysis activity"/>
    <property type="evidence" value="ECO:0007669"/>
    <property type="project" value="InterPro"/>
</dbReference>
<dbReference type="SUPFAM" id="SSF52540">
    <property type="entry name" value="P-loop containing nucleoside triphosphate hydrolases"/>
    <property type="match status" value="1"/>
</dbReference>
<dbReference type="PROSITE" id="PS00211">
    <property type="entry name" value="ABC_TRANSPORTER_1"/>
    <property type="match status" value="1"/>
</dbReference>
<dbReference type="GO" id="GO:0005524">
    <property type="term" value="F:ATP binding"/>
    <property type="evidence" value="ECO:0007669"/>
    <property type="project" value="InterPro"/>
</dbReference>
<evidence type="ECO:0000313" key="2">
    <source>
        <dbReference type="EMBL" id="KAF4382965.1"/>
    </source>
</evidence>
<dbReference type="GO" id="GO:0009941">
    <property type="term" value="C:chloroplast envelope"/>
    <property type="evidence" value="ECO:0007669"/>
    <property type="project" value="TreeGrafter"/>
</dbReference>
<dbReference type="PANTHER" id="PTHR43514:SF4">
    <property type="entry name" value="ABC TRANSPORTER I FAMILY MEMBER 10"/>
    <property type="match status" value="1"/>
</dbReference>
<dbReference type="InterPro" id="IPR050334">
    <property type="entry name" value="Molybdenum_import_ModC"/>
</dbReference>
<sequence>MVEEEEISIYGSTLEQVTSNGSEAPVVDQEDVTVAGDSTTRDELASAAVKLQKLYKDYQICKDKDEAEVWFSGLKALISRGHHRKWRNEFRSDGIPSEANKPRTYTRRSSPLHSPFDSILKQIGYENHMKVATCDYSKLYFHCQEFKCFARGRLLHWGSSLECRFFSEWNSATIVSIGPPKEEKKDGKKDMSSENAWVRMLLNSLSSQQSCKLVARNSVAANSLSVQNLSSGQKQRVAIAGALAEACKVLLLDELTTFLDETDQLGVIKAVRNSLDSSEEVTALWVTHRLEELEYADGAVYMEDGRVVKHGDAKTILEFIKGRQSAYIKQINS</sequence>
<dbReference type="EMBL" id="JAATIQ010000099">
    <property type="protein sequence ID" value="KAF4382965.1"/>
    <property type="molecule type" value="Genomic_DNA"/>
</dbReference>
<dbReference type="Proteomes" id="UP000583929">
    <property type="component" value="Unassembled WGS sequence"/>
</dbReference>
<dbReference type="PANTHER" id="PTHR43514">
    <property type="entry name" value="ABC TRANSPORTER I FAMILY MEMBER 10"/>
    <property type="match status" value="1"/>
</dbReference>
<evidence type="ECO:0000259" key="1">
    <source>
        <dbReference type="PROSITE" id="PS50893"/>
    </source>
</evidence>
<protein>
    <recommendedName>
        <fullName evidence="1">ABC transporter domain-containing protein</fullName>
    </recommendedName>
</protein>
<evidence type="ECO:0000313" key="3">
    <source>
        <dbReference type="Proteomes" id="UP000583929"/>
    </source>
</evidence>
<dbReference type="AlphaFoldDB" id="A0A7J6GJ73"/>
<dbReference type="InterPro" id="IPR017871">
    <property type="entry name" value="ABC_transporter-like_CS"/>
</dbReference>
<feature type="domain" description="ABC transporter" evidence="1">
    <location>
        <begin position="90"/>
        <end position="329"/>
    </location>
</feature>
<dbReference type="InterPro" id="IPR003439">
    <property type="entry name" value="ABC_transporter-like_ATP-bd"/>
</dbReference>
<reference evidence="2 3" key="1">
    <citation type="journal article" date="2020" name="bioRxiv">
        <title>Sequence and annotation of 42 cannabis genomes reveals extensive copy number variation in cannabinoid synthesis and pathogen resistance genes.</title>
        <authorList>
            <person name="Mckernan K.J."/>
            <person name="Helbert Y."/>
            <person name="Kane L.T."/>
            <person name="Ebling H."/>
            <person name="Zhang L."/>
            <person name="Liu B."/>
            <person name="Eaton Z."/>
            <person name="Mclaughlin S."/>
            <person name="Kingan S."/>
            <person name="Baybayan P."/>
            <person name="Concepcion G."/>
            <person name="Jordan M."/>
            <person name="Riva A."/>
            <person name="Barbazuk W."/>
            <person name="Harkins T."/>
        </authorList>
    </citation>
    <scope>NUCLEOTIDE SEQUENCE [LARGE SCALE GENOMIC DNA]</scope>
    <source>
        <strain evidence="3">cv. Jamaican Lion 4</strain>
        <tissue evidence="2">Leaf</tissue>
    </source>
</reference>
<accession>A0A7J6GJ73</accession>
<dbReference type="Gene3D" id="3.40.50.300">
    <property type="entry name" value="P-loop containing nucleotide triphosphate hydrolases"/>
    <property type="match status" value="1"/>
</dbReference>
<organism evidence="2 3">
    <name type="scientific">Cannabis sativa</name>
    <name type="common">Hemp</name>
    <name type="synonym">Marijuana</name>
    <dbReference type="NCBI Taxonomy" id="3483"/>
    <lineage>
        <taxon>Eukaryota</taxon>
        <taxon>Viridiplantae</taxon>
        <taxon>Streptophyta</taxon>
        <taxon>Embryophyta</taxon>
        <taxon>Tracheophyta</taxon>
        <taxon>Spermatophyta</taxon>
        <taxon>Magnoliopsida</taxon>
        <taxon>eudicotyledons</taxon>
        <taxon>Gunneridae</taxon>
        <taxon>Pentapetalae</taxon>
        <taxon>rosids</taxon>
        <taxon>fabids</taxon>
        <taxon>Rosales</taxon>
        <taxon>Cannabaceae</taxon>
        <taxon>Cannabis</taxon>
    </lineage>
</organism>
<dbReference type="PROSITE" id="PS50893">
    <property type="entry name" value="ABC_TRANSPORTER_2"/>
    <property type="match status" value="1"/>
</dbReference>
<proteinExistence type="predicted"/>
<keyword evidence="3" id="KW-1185">Reference proteome</keyword>
<comment type="caution">
    <text evidence="2">The sequence shown here is derived from an EMBL/GenBank/DDBJ whole genome shotgun (WGS) entry which is preliminary data.</text>
</comment>